<protein>
    <submittedName>
        <fullName evidence="2">Aminotransferase class V-fold PLP-dependent enzyme</fullName>
    </submittedName>
</protein>
<evidence type="ECO:0000313" key="2">
    <source>
        <dbReference type="EMBL" id="HDD43629.1"/>
    </source>
</evidence>
<dbReference type="InterPro" id="IPR015421">
    <property type="entry name" value="PyrdxlP-dep_Trfase_major"/>
</dbReference>
<dbReference type="GO" id="GO:0030170">
    <property type="term" value="F:pyridoxal phosphate binding"/>
    <property type="evidence" value="ECO:0007669"/>
    <property type="project" value="TreeGrafter"/>
</dbReference>
<accession>A0A7C0Y4R3</accession>
<dbReference type="AlphaFoldDB" id="A0A7C0Y4R3"/>
<keyword evidence="2" id="KW-0032">Aminotransferase</keyword>
<comment type="similarity">
    <text evidence="1">Belongs to the DegT/DnrJ/EryC1 family.</text>
</comment>
<comment type="caution">
    <text evidence="2">The sequence shown here is derived from an EMBL/GenBank/DDBJ whole genome shotgun (WGS) entry which is preliminary data.</text>
</comment>
<dbReference type="EMBL" id="DRBS01000077">
    <property type="protein sequence ID" value="HDD43629.1"/>
    <property type="molecule type" value="Genomic_DNA"/>
</dbReference>
<gene>
    <name evidence="2" type="ORF">ENG63_02030</name>
</gene>
<sequence>MIFHSKPTIEIDDIKAVKKILESGMIAEGEKVKELENKLCNYIGGLKAKATCTGRSALVLGLWTLGIEEGDEVILPTYVCHSVMDAVVFVGAKPVIVDIGDDYCVDPEEVKKHITSKTKVITVVHIFGISAKIKELKKIAEEKSLYLIEDCAQAIGGEVDGRKLGSFGDISFFSFQATKVIATGEGGMLLVNNFDLLENFMKVIKIKGNFFRMSDIQAVLGLNQLNKLEDFIRKRREIAKRYIELFDKFT</sequence>
<dbReference type="PANTHER" id="PTHR30244">
    <property type="entry name" value="TRANSAMINASE"/>
    <property type="match status" value="1"/>
</dbReference>
<dbReference type="PANTHER" id="PTHR30244:SF34">
    <property type="entry name" value="DTDP-4-AMINO-4,6-DIDEOXYGALACTOSE TRANSAMINASE"/>
    <property type="match status" value="1"/>
</dbReference>
<dbReference type="InterPro" id="IPR015424">
    <property type="entry name" value="PyrdxlP-dep_Trfase"/>
</dbReference>
<evidence type="ECO:0000256" key="1">
    <source>
        <dbReference type="ARBA" id="ARBA00037999"/>
    </source>
</evidence>
<dbReference type="Proteomes" id="UP000886289">
    <property type="component" value="Unassembled WGS sequence"/>
</dbReference>
<dbReference type="GO" id="GO:0008483">
    <property type="term" value="F:transaminase activity"/>
    <property type="evidence" value="ECO:0007669"/>
    <property type="project" value="UniProtKB-KW"/>
</dbReference>
<dbReference type="Pfam" id="PF01041">
    <property type="entry name" value="DegT_DnrJ_EryC1"/>
    <property type="match status" value="1"/>
</dbReference>
<dbReference type="GO" id="GO:0000271">
    <property type="term" value="P:polysaccharide biosynthetic process"/>
    <property type="evidence" value="ECO:0007669"/>
    <property type="project" value="TreeGrafter"/>
</dbReference>
<dbReference type="Gene3D" id="3.40.640.10">
    <property type="entry name" value="Type I PLP-dependent aspartate aminotransferase-like (Major domain)"/>
    <property type="match status" value="1"/>
</dbReference>
<name>A0A7C0Y4R3_DESA2</name>
<dbReference type="SUPFAM" id="SSF53383">
    <property type="entry name" value="PLP-dependent transferases"/>
    <property type="match status" value="1"/>
</dbReference>
<proteinExistence type="inferred from homology"/>
<organism evidence="2">
    <name type="scientific">Desulfofervidus auxilii</name>
    <dbReference type="NCBI Taxonomy" id="1621989"/>
    <lineage>
        <taxon>Bacteria</taxon>
        <taxon>Pseudomonadati</taxon>
        <taxon>Thermodesulfobacteriota</taxon>
        <taxon>Candidatus Desulfofervidia</taxon>
        <taxon>Candidatus Desulfofervidales</taxon>
        <taxon>Candidatus Desulfofervidaceae</taxon>
        <taxon>Candidatus Desulfofervidus</taxon>
    </lineage>
</organism>
<reference evidence="2" key="1">
    <citation type="journal article" date="2020" name="mSystems">
        <title>Genome- and Community-Level Interaction Insights into Carbon Utilization and Element Cycling Functions of Hydrothermarchaeota in Hydrothermal Sediment.</title>
        <authorList>
            <person name="Zhou Z."/>
            <person name="Liu Y."/>
            <person name="Xu W."/>
            <person name="Pan J."/>
            <person name="Luo Z.H."/>
            <person name="Li M."/>
        </authorList>
    </citation>
    <scope>NUCLEOTIDE SEQUENCE [LARGE SCALE GENOMIC DNA]</scope>
    <source>
        <strain evidence="2">HyVt-233</strain>
    </source>
</reference>
<keyword evidence="2" id="KW-0808">Transferase</keyword>
<feature type="non-terminal residue" evidence="2">
    <location>
        <position position="250"/>
    </location>
</feature>
<dbReference type="InterPro" id="IPR000653">
    <property type="entry name" value="DegT/StrS_aminotransferase"/>
</dbReference>